<dbReference type="STRING" id="1236971.JCM9152_1811"/>
<reference evidence="3" key="1">
    <citation type="journal article" date="2014" name="Genome Announc.">
        <title>Draft Genome Sequences of Three Alkaliphilic Bacillus Strains, Bacillus wakoensis JCM 9140T, Bacillus akibai JCM 9157T, and Bacillus hemicellulosilyticus JCM 9152T.</title>
        <authorList>
            <person name="Yuki M."/>
            <person name="Oshima K."/>
            <person name="Suda W."/>
            <person name="Oshida Y."/>
            <person name="Kitamura K."/>
            <person name="Iida T."/>
            <person name="Hattori M."/>
            <person name="Ohkuma M."/>
        </authorList>
    </citation>
    <scope>NUCLEOTIDE SEQUENCE [LARGE SCALE GENOMIC DNA]</scope>
    <source>
        <strain evidence="3">JCM 9152</strain>
    </source>
</reference>
<evidence type="ECO:0000259" key="2">
    <source>
        <dbReference type="Pfam" id="PF08977"/>
    </source>
</evidence>
<dbReference type="Pfam" id="PF08977">
    <property type="entry name" value="BOFC_N"/>
    <property type="match status" value="1"/>
</dbReference>
<dbReference type="EMBL" id="BAUU01000011">
    <property type="protein sequence ID" value="GAE30405.1"/>
    <property type="molecule type" value="Genomic_DNA"/>
</dbReference>
<dbReference type="InterPro" id="IPR038118">
    <property type="entry name" value="BOFC_N_sf"/>
</dbReference>
<evidence type="ECO:0000259" key="1">
    <source>
        <dbReference type="Pfam" id="PF08955"/>
    </source>
</evidence>
<organism evidence="3 4">
    <name type="scientific">Halalkalibacter hemicellulosilyticusJCM 9152</name>
    <dbReference type="NCBI Taxonomy" id="1236971"/>
    <lineage>
        <taxon>Bacteria</taxon>
        <taxon>Bacillati</taxon>
        <taxon>Bacillota</taxon>
        <taxon>Bacilli</taxon>
        <taxon>Bacillales</taxon>
        <taxon>Bacillaceae</taxon>
        <taxon>Halalkalibacter</taxon>
    </lineage>
</organism>
<dbReference type="Proteomes" id="UP000018895">
    <property type="component" value="Unassembled WGS sequence"/>
</dbReference>
<gene>
    <name evidence="3" type="ORF">JCM9152_1811</name>
</gene>
<protein>
    <submittedName>
        <fullName evidence="3">Bypass-of-forespore protein C</fullName>
    </submittedName>
</protein>
<dbReference type="InterPro" id="IPR038117">
    <property type="entry name" value="BofC_C_sf"/>
</dbReference>
<dbReference type="InterPro" id="IPR015050">
    <property type="entry name" value="BofC_C"/>
</dbReference>
<dbReference type="Gene3D" id="3.30.70.1740">
    <property type="entry name" value="Bypass-of-forespore C, C-terminal domain"/>
    <property type="match status" value="1"/>
</dbReference>
<dbReference type="InterPro" id="IPR015071">
    <property type="entry name" value="BOFC_N"/>
</dbReference>
<feature type="domain" description="Bypass of forespore C C-terminal" evidence="1">
    <location>
        <begin position="101"/>
        <end position="172"/>
    </location>
</feature>
<proteinExistence type="predicted"/>
<name>W4QEC4_9BACI</name>
<feature type="domain" description="Bypass-of-forespore C N-terminal" evidence="2">
    <location>
        <begin position="48"/>
        <end position="97"/>
    </location>
</feature>
<sequence>MRIKAFQLVIVATLIVTFFYMKNSTDATQEESAQNGAEAYEVLAPQTVQVVLERVYLDGEKSKEYVEETILSMEDFWAFYEDWELIDQNGEEIIFRKEMFDISPLLKINGYFGLTEEGVLTIFEGEPSHEKVIQTFFYIDTSKLKSHHYTELENGIPVKDLRNYEEVLQVFSQYKAKEI</sequence>
<keyword evidence="4" id="KW-1185">Reference proteome</keyword>
<dbReference type="Pfam" id="PF08955">
    <property type="entry name" value="BofC_C"/>
    <property type="match status" value="1"/>
</dbReference>
<dbReference type="AlphaFoldDB" id="W4QEC4"/>
<evidence type="ECO:0000313" key="4">
    <source>
        <dbReference type="Proteomes" id="UP000018895"/>
    </source>
</evidence>
<accession>W4QEC4</accession>
<dbReference type="RefSeq" id="WP_035343030.1">
    <property type="nucleotide sequence ID" value="NZ_BAUU01000011.1"/>
</dbReference>
<comment type="caution">
    <text evidence="3">The sequence shown here is derived from an EMBL/GenBank/DDBJ whole genome shotgun (WGS) entry which is preliminary data.</text>
</comment>
<evidence type="ECO:0000313" key="3">
    <source>
        <dbReference type="EMBL" id="GAE30405.1"/>
    </source>
</evidence>
<dbReference type="Gene3D" id="3.10.20.420">
    <property type="entry name" value="Bypass-of-forespore C, N-terminal domain"/>
    <property type="match status" value="1"/>
</dbReference>